<reference evidence="2 3" key="1">
    <citation type="submission" date="2019-02" db="EMBL/GenBank/DDBJ databases">
        <title>Genome sequencing of the rare red list fungi Phlebia centrifuga.</title>
        <authorList>
            <person name="Buettner E."/>
            <person name="Kellner H."/>
        </authorList>
    </citation>
    <scope>NUCLEOTIDE SEQUENCE [LARGE SCALE GENOMIC DNA]</scope>
    <source>
        <strain evidence="2 3">DSM 108282</strain>
    </source>
</reference>
<dbReference type="SUPFAM" id="SSF69572">
    <property type="entry name" value="Activating enzymes of the ubiquitin-like proteins"/>
    <property type="match status" value="1"/>
</dbReference>
<dbReference type="PANTHER" id="PTHR10953">
    <property type="entry name" value="UBIQUITIN-ACTIVATING ENZYME E1"/>
    <property type="match status" value="1"/>
</dbReference>
<dbReference type="InterPro" id="IPR000594">
    <property type="entry name" value="ThiF_NAD_FAD-bd"/>
</dbReference>
<dbReference type="InterPro" id="IPR035985">
    <property type="entry name" value="Ubiquitin-activating_enz"/>
</dbReference>
<evidence type="ECO:0000313" key="3">
    <source>
        <dbReference type="Proteomes" id="UP000309038"/>
    </source>
</evidence>
<dbReference type="GO" id="GO:0045116">
    <property type="term" value="P:protein neddylation"/>
    <property type="evidence" value="ECO:0007669"/>
    <property type="project" value="TreeGrafter"/>
</dbReference>
<sequence length="248" mass="27595">MLKTESIDIEQATTHIQAQPDNKTRRYDRQLRLWAASGQAALESARILVISASATSTSILKNLVLPGVGHFTILDPKKVTPADAGNNFFLNGHSSIGKFRAEEAVSLLRELNDSVDGIADLRNLDDILAKEDGREWIQSFSLVIAHNLDQDILDALSQLLWENPTSPSLIVVRSAGFLADFYIQFHEHCVIESHSETAPSLRLTRPIPALKEWAQVLDYASLDPTEHAHIPFSVILVKEAEKWKAEAR</sequence>
<dbReference type="Proteomes" id="UP000309038">
    <property type="component" value="Unassembled WGS sequence"/>
</dbReference>
<organism evidence="2 3">
    <name type="scientific">Hermanssonia centrifuga</name>
    <dbReference type="NCBI Taxonomy" id="98765"/>
    <lineage>
        <taxon>Eukaryota</taxon>
        <taxon>Fungi</taxon>
        <taxon>Dikarya</taxon>
        <taxon>Basidiomycota</taxon>
        <taxon>Agaricomycotina</taxon>
        <taxon>Agaricomycetes</taxon>
        <taxon>Polyporales</taxon>
        <taxon>Meruliaceae</taxon>
        <taxon>Hermanssonia</taxon>
    </lineage>
</organism>
<dbReference type="AlphaFoldDB" id="A0A4S4KL12"/>
<dbReference type="InterPro" id="IPR045886">
    <property type="entry name" value="ThiF/MoeB/HesA"/>
</dbReference>
<dbReference type="GO" id="GO:0019781">
    <property type="term" value="F:NEDD8 activating enzyme activity"/>
    <property type="evidence" value="ECO:0007669"/>
    <property type="project" value="TreeGrafter"/>
</dbReference>
<gene>
    <name evidence="2" type="ORF">EW026_g3167</name>
</gene>
<evidence type="ECO:0000259" key="1">
    <source>
        <dbReference type="Pfam" id="PF00899"/>
    </source>
</evidence>
<evidence type="ECO:0000313" key="2">
    <source>
        <dbReference type="EMBL" id="THG99134.1"/>
    </source>
</evidence>
<dbReference type="EMBL" id="SGPJ01000091">
    <property type="protein sequence ID" value="THG99134.1"/>
    <property type="molecule type" value="Genomic_DNA"/>
</dbReference>
<dbReference type="Pfam" id="PF00899">
    <property type="entry name" value="ThiF"/>
    <property type="match status" value="1"/>
</dbReference>
<name>A0A4S4KL12_9APHY</name>
<accession>A0A4S4KL12</accession>
<protein>
    <recommendedName>
        <fullName evidence="1">THIF-type NAD/FAD binding fold domain-containing protein</fullName>
    </recommendedName>
</protein>
<comment type="caution">
    <text evidence="2">The sequence shown here is derived from an EMBL/GenBank/DDBJ whole genome shotgun (WGS) entry which is preliminary data.</text>
</comment>
<dbReference type="PANTHER" id="PTHR10953:SF29">
    <property type="entry name" value="NEDD8-ACTIVATING ENZYME E1 REGULATORY SUBUNIT"/>
    <property type="match status" value="1"/>
</dbReference>
<dbReference type="GO" id="GO:0005737">
    <property type="term" value="C:cytoplasm"/>
    <property type="evidence" value="ECO:0007669"/>
    <property type="project" value="TreeGrafter"/>
</dbReference>
<dbReference type="Gene3D" id="3.40.50.720">
    <property type="entry name" value="NAD(P)-binding Rossmann-like Domain"/>
    <property type="match status" value="1"/>
</dbReference>
<keyword evidence="3" id="KW-1185">Reference proteome</keyword>
<feature type="domain" description="THIF-type NAD/FAD binding fold" evidence="1">
    <location>
        <begin position="27"/>
        <end position="144"/>
    </location>
</feature>
<proteinExistence type="predicted"/>